<name>A0A395MKD8_9HYPO</name>
<accession>A0A395MKD8</accession>
<keyword evidence="2" id="KW-1185">Reference proteome</keyword>
<proteinExistence type="predicted"/>
<organism evidence="1 2">
    <name type="scientific">Fusarium flagelliforme</name>
    <dbReference type="NCBI Taxonomy" id="2675880"/>
    <lineage>
        <taxon>Eukaryota</taxon>
        <taxon>Fungi</taxon>
        <taxon>Dikarya</taxon>
        <taxon>Ascomycota</taxon>
        <taxon>Pezizomycotina</taxon>
        <taxon>Sordariomycetes</taxon>
        <taxon>Hypocreomycetidae</taxon>
        <taxon>Hypocreales</taxon>
        <taxon>Nectriaceae</taxon>
        <taxon>Fusarium</taxon>
        <taxon>Fusarium incarnatum-equiseti species complex</taxon>
    </lineage>
</organism>
<dbReference type="Proteomes" id="UP000265631">
    <property type="component" value="Unassembled WGS sequence"/>
</dbReference>
<reference evidence="1 2" key="1">
    <citation type="journal article" date="2018" name="PLoS Pathog.">
        <title>Evolution of structural diversity of trichothecenes, a family of toxins produced by plant pathogenic and entomopathogenic fungi.</title>
        <authorList>
            <person name="Proctor R.H."/>
            <person name="McCormick S.P."/>
            <person name="Kim H.S."/>
            <person name="Cardoza R.E."/>
            <person name="Stanley A.M."/>
            <person name="Lindo L."/>
            <person name="Kelly A."/>
            <person name="Brown D.W."/>
            <person name="Lee T."/>
            <person name="Vaughan M.M."/>
            <person name="Alexander N.J."/>
            <person name="Busman M."/>
            <person name="Gutierrez S."/>
        </authorList>
    </citation>
    <scope>NUCLEOTIDE SEQUENCE [LARGE SCALE GENOMIC DNA]</scope>
    <source>
        <strain evidence="1 2">NRRL 13405</strain>
    </source>
</reference>
<gene>
    <name evidence="1" type="ORF">FIE12Z_7329</name>
</gene>
<dbReference type="AlphaFoldDB" id="A0A395MKD8"/>
<evidence type="ECO:0000313" key="2">
    <source>
        <dbReference type="Proteomes" id="UP000265631"/>
    </source>
</evidence>
<evidence type="ECO:0000313" key="1">
    <source>
        <dbReference type="EMBL" id="RFN48418.1"/>
    </source>
</evidence>
<sequence>MSTIEISDLVVCEEHIVEVCDDCQIDGREDNDAFYGFHSQDRDPVEVSPVTRTEDGLYQCDKHQSQSCSQCFCWKKKVVRAIREAKMAGRG</sequence>
<comment type="caution">
    <text evidence="1">The sequence shown here is derived from an EMBL/GenBank/DDBJ whole genome shotgun (WGS) entry which is preliminary data.</text>
</comment>
<protein>
    <submittedName>
        <fullName evidence="1">Uncharacterized protein</fullName>
    </submittedName>
</protein>
<dbReference type="EMBL" id="PXXK01000210">
    <property type="protein sequence ID" value="RFN48418.1"/>
    <property type="molecule type" value="Genomic_DNA"/>
</dbReference>